<dbReference type="AlphaFoldDB" id="A0A8S9V4K5"/>
<organism evidence="1 2">
    <name type="scientific">Phytophthora infestans</name>
    <name type="common">Potato late blight agent</name>
    <name type="synonym">Botrytis infestans</name>
    <dbReference type="NCBI Taxonomy" id="4787"/>
    <lineage>
        <taxon>Eukaryota</taxon>
        <taxon>Sar</taxon>
        <taxon>Stramenopiles</taxon>
        <taxon>Oomycota</taxon>
        <taxon>Peronosporomycetes</taxon>
        <taxon>Peronosporales</taxon>
        <taxon>Peronosporaceae</taxon>
        <taxon>Phytophthora</taxon>
    </lineage>
</organism>
<reference evidence="1" key="1">
    <citation type="submission" date="2020-03" db="EMBL/GenBank/DDBJ databases">
        <title>Hybrid Assembly of Korean Phytophthora infestans isolates.</title>
        <authorList>
            <person name="Prokchorchik M."/>
            <person name="Lee Y."/>
            <person name="Seo J."/>
            <person name="Cho J.-H."/>
            <person name="Park Y.-E."/>
            <person name="Jang D.-C."/>
            <person name="Im J.-S."/>
            <person name="Choi J.-G."/>
            <person name="Park H.-J."/>
            <person name="Lee G.-B."/>
            <person name="Lee Y.-G."/>
            <person name="Hong S.-Y."/>
            <person name="Cho K."/>
            <person name="Sohn K.H."/>
        </authorList>
    </citation>
    <scope>NUCLEOTIDE SEQUENCE</scope>
    <source>
        <strain evidence="1">KR_2_A2</strain>
    </source>
</reference>
<comment type="caution">
    <text evidence="1">The sequence shown here is derived from an EMBL/GenBank/DDBJ whole genome shotgun (WGS) entry which is preliminary data.</text>
</comment>
<sequence>MASVESLSFRNSFLKHQDYFYRTQQKSLAMMRLFSVVLLVVAAFLACAAEDTTSMRFTRGYLDEKDSAPVQRLLRAYDNGNDEERAPIGNALNSIVTSTSKAVDSAKLKVFLLKKSSGVDVLNSLKLGDEVAAALKNSKMETLNQYITKFNKKNPDKAVGTLTTRYGDDALAR</sequence>
<evidence type="ECO:0000313" key="2">
    <source>
        <dbReference type="Proteomes" id="UP000704712"/>
    </source>
</evidence>
<evidence type="ECO:0000313" key="1">
    <source>
        <dbReference type="EMBL" id="KAF4145408.1"/>
    </source>
</evidence>
<accession>A0A8S9V4K5</accession>
<protein>
    <recommendedName>
        <fullName evidence="3">Secreted RxLR effector peptide protein</fullName>
    </recommendedName>
</protein>
<dbReference type="Proteomes" id="UP000704712">
    <property type="component" value="Unassembled WGS sequence"/>
</dbReference>
<name>A0A8S9V4K5_PHYIN</name>
<proteinExistence type="predicted"/>
<gene>
    <name evidence="1" type="ORF">GN958_ATG05438</name>
</gene>
<evidence type="ECO:0008006" key="3">
    <source>
        <dbReference type="Google" id="ProtNLM"/>
    </source>
</evidence>
<dbReference type="EMBL" id="JAACNO010000735">
    <property type="protein sequence ID" value="KAF4145408.1"/>
    <property type="molecule type" value="Genomic_DNA"/>
</dbReference>